<evidence type="ECO:0000313" key="1">
    <source>
        <dbReference type="EMBL" id="MDA4844842.1"/>
    </source>
</evidence>
<protein>
    <recommendedName>
        <fullName evidence="3">Carboxypeptidase regulatory-like domain-containing protein</fullName>
    </recommendedName>
</protein>
<reference evidence="1" key="1">
    <citation type="submission" date="2022-11" db="EMBL/GenBank/DDBJ databases">
        <title>Hoeflea poritis sp. nov., isolated from scleractinian coral Porites lutea.</title>
        <authorList>
            <person name="Zhang G."/>
            <person name="Wei Q."/>
            <person name="Cai L."/>
        </authorList>
    </citation>
    <scope>NUCLEOTIDE SEQUENCE</scope>
    <source>
        <strain evidence="1">E7-10</strain>
    </source>
</reference>
<keyword evidence="2" id="KW-1185">Reference proteome</keyword>
<proteinExistence type="predicted"/>
<organism evidence="1 2">
    <name type="scientific">Hoeflea poritis</name>
    <dbReference type="NCBI Taxonomy" id="2993659"/>
    <lineage>
        <taxon>Bacteria</taxon>
        <taxon>Pseudomonadati</taxon>
        <taxon>Pseudomonadota</taxon>
        <taxon>Alphaproteobacteria</taxon>
        <taxon>Hyphomicrobiales</taxon>
        <taxon>Rhizobiaceae</taxon>
        <taxon>Hoeflea</taxon>
    </lineage>
</organism>
<dbReference type="Proteomes" id="UP001148313">
    <property type="component" value="Unassembled WGS sequence"/>
</dbReference>
<dbReference type="RefSeq" id="WP_271088388.1">
    <property type="nucleotide sequence ID" value="NZ_JAPJZH010000003.1"/>
</dbReference>
<evidence type="ECO:0000313" key="2">
    <source>
        <dbReference type="Proteomes" id="UP001148313"/>
    </source>
</evidence>
<name>A0ABT4VJG1_9HYPH</name>
<comment type="caution">
    <text evidence="1">The sequence shown here is derived from an EMBL/GenBank/DDBJ whole genome shotgun (WGS) entry which is preliminary data.</text>
</comment>
<dbReference type="EMBL" id="JAPJZH010000003">
    <property type="protein sequence ID" value="MDA4844842.1"/>
    <property type="molecule type" value="Genomic_DNA"/>
</dbReference>
<gene>
    <name evidence="1" type="ORF">OOZ53_05745</name>
</gene>
<sequence length="121" mass="13399">MPLPHITYIAPLIVGTVKDGDKVLADVEVELAAFRGDTKWAKSDESGAFQIGPIAHTELFVMLGADHFSNYTLYIKYEGKKYKGSSGPFGHEPIYLECDISKRESIESPQGLCELMADNFQ</sequence>
<evidence type="ECO:0008006" key="3">
    <source>
        <dbReference type="Google" id="ProtNLM"/>
    </source>
</evidence>
<accession>A0ABT4VJG1</accession>